<organism evidence="16 17">
    <name type="scientific">Arcobacter suis CECT 7833</name>
    <dbReference type="NCBI Taxonomy" id="663365"/>
    <lineage>
        <taxon>Bacteria</taxon>
        <taxon>Pseudomonadati</taxon>
        <taxon>Campylobacterota</taxon>
        <taxon>Epsilonproteobacteria</taxon>
        <taxon>Campylobacterales</taxon>
        <taxon>Arcobacteraceae</taxon>
        <taxon>Arcobacter</taxon>
    </lineage>
</organism>
<dbReference type="EMBL" id="CP032100">
    <property type="protein sequence ID" value="AXX90892.1"/>
    <property type="molecule type" value="Genomic_DNA"/>
</dbReference>
<evidence type="ECO:0000256" key="7">
    <source>
        <dbReference type="ARBA" id="ARBA00022714"/>
    </source>
</evidence>
<accession>A0AAD0ST98</accession>
<dbReference type="InterPro" id="IPR058240">
    <property type="entry name" value="rSAM_sf"/>
</dbReference>
<proteinExistence type="inferred from homology"/>
<sequence>MSENKIYLCAISNIESGTCNEDCKFCTQSVKYKADIQRYRRKEVEDIVKEAIIARKNRAIGFCLVTAGTGLDDKRLDYVCRAASAIKKELGDELSLIACNGIATLDQLKELKKHGIENYNHNLETAQEFYNEICTTHPWEDRYQTCLNAKEAGLQLCTGGIFGLGETQENRISMLKSIASLEPMSVPINFFHPNEALPIVKNSITREEAFDLIKLSREYLPNQMIMIAGGRELMFKEQEYDVFKYGANALVVGDYLTTAGKTAQEDIDAIEALGYTIALDCKSR</sequence>
<dbReference type="CDD" id="cd01335">
    <property type="entry name" value="Radical_SAM"/>
    <property type="match status" value="1"/>
</dbReference>
<evidence type="ECO:0000259" key="15">
    <source>
        <dbReference type="PROSITE" id="PS51918"/>
    </source>
</evidence>
<evidence type="ECO:0000256" key="5">
    <source>
        <dbReference type="ARBA" id="ARBA00022679"/>
    </source>
</evidence>
<evidence type="ECO:0000256" key="2">
    <source>
        <dbReference type="ARBA" id="ARBA00010765"/>
    </source>
</evidence>
<evidence type="ECO:0000256" key="3">
    <source>
        <dbReference type="ARBA" id="ARBA00012236"/>
    </source>
</evidence>
<evidence type="ECO:0000256" key="1">
    <source>
        <dbReference type="ARBA" id="ARBA00004942"/>
    </source>
</evidence>
<name>A0AAD0ST98_9BACT</name>
<dbReference type="GO" id="GO:0009102">
    <property type="term" value="P:biotin biosynthetic process"/>
    <property type="evidence" value="ECO:0007669"/>
    <property type="project" value="UniProtKB-UniRule"/>
</dbReference>
<evidence type="ECO:0000256" key="10">
    <source>
        <dbReference type="ARBA" id="ARBA00023004"/>
    </source>
</evidence>
<gene>
    <name evidence="13 16" type="primary">bioB</name>
    <name evidence="16" type="ORF">ASUIS_2477</name>
</gene>
<evidence type="ECO:0000313" key="17">
    <source>
        <dbReference type="Proteomes" id="UP000263040"/>
    </source>
</evidence>
<dbReference type="GO" id="GO:0051539">
    <property type="term" value="F:4 iron, 4 sulfur cluster binding"/>
    <property type="evidence" value="ECO:0007669"/>
    <property type="project" value="UniProtKB-KW"/>
</dbReference>
<keyword evidence="6 13" id="KW-0949">S-adenosyl-L-methionine</keyword>
<feature type="binding site" evidence="13 14">
    <location>
        <position position="19"/>
    </location>
    <ligand>
        <name>[4Fe-4S] cluster</name>
        <dbReference type="ChEBI" id="CHEBI:49883"/>
        <note>4Fe-4S-S-AdoMet</note>
    </ligand>
</feature>
<dbReference type="SUPFAM" id="SSF102114">
    <property type="entry name" value="Radical SAM enzymes"/>
    <property type="match status" value="1"/>
</dbReference>
<dbReference type="HAMAP" id="MF_01694">
    <property type="entry name" value="BioB"/>
    <property type="match status" value="1"/>
</dbReference>
<dbReference type="SFLD" id="SFLDG01060">
    <property type="entry name" value="BATS_domain_containing"/>
    <property type="match status" value="1"/>
</dbReference>
<protein>
    <recommendedName>
        <fullName evidence="3 13">Biotin synthase</fullName>
        <ecNumber evidence="3 13">2.8.1.6</ecNumber>
    </recommendedName>
</protein>
<keyword evidence="4 13" id="KW-0004">4Fe-4S</keyword>
<keyword evidence="10 13" id="KW-0408">Iron</keyword>
<feature type="binding site" evidence="13 14">
    <location>
        <position position="26"/>
    </location>
    <ligand>
        <name>[4Fe-4S] cluster</name>
        <dbReference type="ChEBI" id="CHEBI:49883"/>
        <note>4Fe-4S-S-AdoMet</note>
    </ligand>
</feature>
<dbReference type="SMART" id="SM00729">
    <property type="entry name" value="Elp3"/>
    <property type="match status" value="1"/>
</dbReference>
<dbReference type="Gene3D" id="3.20.20.70">
    <property type="entry name" value="Aldolase class I"/>
    <property type="match status" value="1"/>
</dbReference>
<dbReference type="SMART" id="SM00876">
    <property type="entry name" value="BATS"/>
    <property type="match status" value="1"/>
</dbReference>
<evidence type="ECO:0000256" key="11">
    <source>
        <dbReference type="ARBA" id="ARBA00023014"/>
    </source>
</evidence>
<keyword evidence="7 13" id="KW-0001">2Fe-2S</keyword>
<dbReference type="PIRSF" id="PIRSF001619">
    <property type="entry name" value="Biotin_synth"/>
    <property type="match status" value="1"/>
</dbReference>
<comment type="function">
    <text evidence="13">Catalyzes the conversion of dethiobiotin (DTB) to biotin by the insertion of a sulfur atom into dethiobiotin via a radical-based mechanism.</text>
</comment>
<comment type="cofactor">
    <cofactor evidence="13">
        <name>[2Fe-2S] cluster</name>
        <dbReference type="ChEBI" id="CHEBI:190135"/>
    </cofactor>
    <text evidence="13">Binds 1 [2Fe-2S] cluster. The cluster is coordinated with 3 cysteines and 1 arginine.</text>
</comment>
<evidence type="ECO:0000256" key="8">
    <source>
        <dbReference type="ARBA" id="ARBA00022723"/>
    </source>
</evidence>
<comment type="similarity">
    <text evidence="2 13">Belongs to the radical SAM superfamily. Biotin synthase family.</text>
</comment>
<evidence type="ECO:0000256" key="9">
    <source>
        <dbReference type="ARBA" id="ARBA00022756"/>
    </source>
</evidence>
<dbReference type="KEGG" id="asui:ASUIS_2477"/>
<dbReference type="InterPro" id="IPR024177">
    <property type="entry name" value="Biotin_synthase"/>
</dbReference>
<dbReference type="GO" id="GO:0005506">
    <property type="term" value="F:iron ion binding"/>
    <property type="evidence" value="ECO:0007669"/>
    <property type="project" value="UniProtKB-UniRule"/>
</dbReference>
<dbReference type="GO" id="GO:0051537">
    <property type="term" value="F:2 iron, 2 sulfur cluster binding"/>
    <property type="evidence" value="ECO:0007669"/>
    <property type="project" value="UniProtKB-KW"/>
</dbReference>
<dbReference type="GO" id="GO:0004076">
    <property type="term" value="F:biotin synthase activity"/>
    <property type="evidence" value="ECO:0007669"/>
    <property type="project" value="UniProtKB-UniRule"/>
</dbReference>
<dbReference type="Pfam" id="PF06968">
    <property type="entry name" value="BATS"/>
    <property type="match status" value="1"/>
</dbReference>
<dbReference type="RefSeq" id="WP_118887455.1">
    <property type="nucleotide sequence ID" value="NZ_CP032100.1"/>
</dbReference>
<dbReference type="InterPro" id="IPR002684">
    <property type="entry name" value="Biotin_synth/BioAB"/>
</dbReference>
<evidence type="ECO:0000256" key="4">
    <source>
        <dbReference type="ARBA" id="ARBA00022485"/>
    </source>
</evidence>
<dbReference type="SFLD" id="SFLDS00029">
    <property type="entry name" value="Radical_SAM"/>
    <property type="match status" value="1"/>
</dbReference>
<dbReference type="InterPro" id="IPR013785">
    <property type="entry name" value="Aldolase_TIM"/>
</dbReference>
<dbReference type="InterPro" id="IPR010722">
    <property type="entry name" value="BATS_dom"/>
</dbReference>
<reference evidence="16 17" key="1">
    <citation type="submission" date="2018-08" db="EMBL/GenBank/DDBJ databases">
        <title>Complete genome of the Arcobacter suis type strain LMG 26152.</title>
        <authorList>
            <person name="Miller W.G."/>
            <person name="Yee E."/>
            <person name="Bono J.L."/>
        </authorList>
    </citation>
    <scope>NUCLEOTIDE SEQUENCE [LARGE SCALE GENOMIC DNA]</scope>
    <source>
        <strain evidence="16 17">CECT 7833</strain>
    </source>
</reference>
<dbReference type="NCBIfam" id="TIGR00433">
    <property type="entry name" value="bioB"/>
    <property type="match status" value="1"/>
</dbReference>
<keyword evidence="11 13" id="KW-0411">Iron-sulfur</keyword>
<keyword evidence="8 13" id="KW-0479">Metal-binding</keyword>
<comment type="catalytic activity">
    <reaction evidence="12 13">
        <text>(4R,5S)-dethiobiotin + (sulfur carrier)-SH + 2 reduced [2Fe-2S]-[ferredoxin] + 2 S-adenosyl-L-methionine = (sulfur carrier)-H + biotin + 2 5'-deoxyadenosine + 2 L-methionine + 2 oxidized [2Fe-2S]-[ferredoxin]</text>
        <dbReference type="Rhea" id="RHEA:22060"/>
        <dbReference type="Rhea" id="RHEA-COMP:10000"/>
        <dbReference type="Rhea" id="RHEA-COMP:10001"/>
        <dbReference type="Rhea" id="RHEA-COMP:14737"/>
        <dbReference type="Rhea" id="RHEA-COMP:14739"/>
        <dbReference type="ChEBI" id="CHEBI:17319"/>
        <dbReference type="ChEBI" id="CHEBI:29917"/>
        <dbReference type="ChEBI" id="CHEBI:33737"/>
        <dbReference type="ChEBI" id="CHEBI:33738"/>
        <dbReference type="ChEBI" id="CHEBI:57586"/>
        <dbReference type="ChEBI" id="CHEBI:57844"/>
        <dbReference type="ChEBI" id="CHEBI:59789"/>
        <dbReference type="ChEBI" id="CHEBI:64428"/>
        <dbReference type="ChEBI" id="CHEBI:149473"/>
        <dbReference type="EC" id="2.8.1.6"/>
    </reaction>
</comment>
<dbReference type="SFLD" id="SFLDG01278">
    <property type="entry name" value="biotin_synthase_like"/>
    <property type="match status" value="1"/>
</dbReference>
<dbReference type="AlphaFoldDB" id="A0AAD0ST98"/>
<evidence type="ECO:0000256" key="12">
    <source>
        <dbReference type="ARBA" id="ARBA00051157"/>
    </source>
</evidence>
<comment type="subunit">
    <text evidence="13">Homodimer.</text>
</comment>
<comment type="caution">
    <text evidence="13">Lacks conserved residue(s) required for the propagation of feature annotation.</text>
</comment>
<comment type="cofactor">
    <cofactor evidence="14">
        <name>[2Fe-2S] cluster</name>
        <dbReference type="ChEBI" id="CHEBI:190135"/>
    </cofactor>
    <text evidence="14">Binds 1 [2Fe-2S] cluster. The cluster is coordinated with 3 cysteines and 1 arginine.</text>
</comment>
<dbReference type="PANTHER" id="PTHR22976:SF2">
    <property type="entry name" value="BIOTIN SYNTHASE, MITOCHONDRIAL"/>
    <property type="match status" value="1"/>
</dbReference>
<dbReference type="InterPro" id="IPR007197">
    <property type="entry name" value="rSAM"/>
</dbReference>
<dbReference type="InterPro" id="IPR006638">
    <property type="entry name" value="Elp3/MiaA/NifB-like_rSAM"/>
</dbReference>
<evidence type="ECO:0000313" key="16">
    <source>
        <dbReference type="EMBL" id="AXX90892.1"/>
    </source>
</evidence>
<dbReference type="EC" id="2.8.1.6" evidence="3 13"/>
<dbReference type="PROSITE" id="PS51918">
    <property type="entry name" value="RADICAL_SAM"/>
    <property type="match status" value="1"/>
</dbReference>
<dbReference type="PANTHER" id="PTHR22976">
    <property type="entry name" value="BIOTIN SYNTHASE"/>
    <property type="match status" value="1"/>
</dbReference>
<feature type="binding site" evidence="13 14">
    <location>
        <position position="157"/>
    </location>
    <ligand>
        <name>[2Fe-2S] cluster</name>
        <dbReference type="ChEBI" id="CHEBI:190135"/>
    </ligand>
</feature>
<feature type="domain" description="Radical SAM core" evidence="15">
    <location>
        <begin position="1"/>
        <end position="231"/>
    </location>
</feature>
<keyword evidence="17" id="KW-1185">Reference proteome</keyword>
<dbReference type="NCBIfam" id="NF006308">
    <property type="entry name" value="PRK08508.1"/>
    <property type="match status" value="1"/>
</dbReference>
<feature type="binding site" evidence="13 14">
    <location>
        <position position="23"/>
    </location>
    <ligand>
        <name>[4Fe-4S] cluster</name>
        <dbReference type="ChEBI" id="CHEBI:49883"/>
        <note>4Fe-4S-S-AdoMet</note>
    </ligand>
</feature>
<dbReference type="Pfam" id="PF04055">
    <property type="entry name" value="Radical_SAM"/>
    <property type="match status" value="1"/>
</dbReference>
<evidence type="ECO:0000256" key="14">
    <source>
        <dbReference type="PIRSR" id="PIRSR001619-1"/>
    </source>
</evidence>
<comment type="cofactor">
    <cofactor evidence="13 14">
        <name>[4Fe-4S] cluster</name>
        <dbReference type="ChEBI" id="CHEBI:49883"/>
    </cofactor>
    <text evidence="13 14">Binds 1 [4Fe-4S] cluster. The cluster is coordinated with 3 cysteines and an exchangeable S-adenosyl-L-methionine.</text>
</comment>
<evidence type="ECO:0000256" key="13">
    <source>
        <dbReference type="HAMAP-Rule" id="MF_01694"/>
    </source>
</evidence>
<evidence type="ECO:0000256" key="6">
    <source>
        <dbReference type="ARBA" id="ARBA00022691"/>
    </source>
</evidence>
<comment type="pathway">
    <text evidence="1 13">Cofactor biosynthesis; biotin biosynthesis; biotin from 7,8-diaminononanoate: step 2/2.</text>
</comment>
<dbReference type="Proteomes" id="UP000263040">
    <property type="component" value="Chromosome"/>
</dbReference>
<keyword evidence="5 13" id="KW-0808">Transferase</keyword>
<keyword evidence="9 13" id="KW-0093">Biotin biosynthesis</keyword>
<feature type="binding site" evidence="13 14">
    <location>
        <position position="63"/>
    </location>
    <ligand>
        <name>[2Fe-2S] cluster</name>
        <dbReference type="ChEBI" id="CHEBI:190135"/>
    </ligand>
</feature>